<proteinExistence type="predicted"/>
<name>A0A1M5N5V7_9BRAD</name>
<organism evidence="1 2">
    <name type="scientific">Bradyrhizobium erythrophlei</name>
    <dbReference type="NCBI Taxonomy" id="1437360"/>
    <lineage>
        <taxon>Bacteria</taxon>
        <taxon>Pseudomonadati</taxon>
        <taxon>Pseudomonadota</taxon>
        <taxon>Alphaproteobacteria</taxon>
        <taxon>Hyphomicrobiales</taxon>
        <taxon>Nitrobacteraceae</taxon>
        <taxon>Bradyrhizobium</taxon>
    </lineage>
</organism>
<dbReference type="EMBL" id="LT670817">
    <property type="protein sequence ID" value="SHG84393.1"/>
    <property type="molecule type" value="Genomic_DNA"/>
</dbReference>
<dbReference type="AlphaFoldDB" id="A0A1M5N5V7"/>
<evidence type="ECO:0000313" key="2">
    <source>
        <dbReference type="Proteomes" id="UP000189796"/>
    </source>
</evidence>
<dbReference type="Proteomes" id="UP000189796">
    <property type="component" value="Chromosome I"/>
</dbReference>
<evidence type="ECO:0000313" key="1">
    <source>
        <dbReference type="EMBL" id="SHG84393.1"/>
    </source>
</evidence>
<gene>
    <name evidence="1" type="ORF">SAMN05443248_2832</name>
</gene>
<accession>A0A1M5N5V7</accession>
<sequence>MPNWGYRNAKSPASSQRPGFICTLKEDQPRVRERIMKLSKVYSATCHHRYWSER</sequence>
<protein>
    <submittedName>
        <fullName evidence="1">Uncharacterized protein</fullName>
    </submittedName>
</protein>
<reference evidence="1 2" key="1">
    <citation type="submission" date="2016-11" db="EMBL/GenBank/DDBJ databases">
        <authorList>
            <person name="Jaros S."/>
            <person name="Januszkiewicz K."/>
            <person name="Wedrychowicz H."/>
        </authorList>
    </citation>
    <scope>NUCLEOTIDE SEQUENCE [LARGE SCALE GENOMIC DNA]</scope>
    <source>
        <strain evidence="1 2">GAS138</strain>
    </source>
</reference>